<evidence type="ECO:0000256" key="3">
    <source>
        <dbReference type="ARBA" id="ARBA00022741"/>
    </source>
</evidence>
<dbReference type="Pfam" id="PF00005">
    <property type="entry name" value="ABC_tran"/>
    <property type="match status" value="1"/>
</dbReference>
<accession>A0ABT9U0Q9</accession>
<evidence type="ECO:0000313" key="6">
    <source>
        <dbReference type="EMBL" id="MDQ0113221.1"/>
    </source>
</evidence>
<dbReference type="SMART" id="SM00382">
    <property type="entry name" value="AAA"/>
    <property type="match status" value="1"/>
</dbReference>
<organism evidence="6 7">
    <name type="scientific">Paenibacillus harenae</name>
    <dbReference type="NCBI Taxonomy" id="306543"/>
    <lineage>
        <taxon>Bacteria</taxon>
        <taxon>Bacillati</taxon>
        <taxon>Bacillota</taxon>
        <taxon>Bacilli</taxon>
        <taxon>Bacillales</taxon>
        <taxon>Paenibacillaceae</taxon>
        <taxon>Paenibacillus</taxon>
    </lineage>
</organism>
<dbReference type="PANTHER" id="PTHR43335:SF11">
    <property type="entry name" value="ABC TRANSPORTER RELATED"/>
    <property type="match status" value="1"/>
</dbReference>
<dbReference type="RefSeq" id="WP_307204305.1">
    <property type="nucleotide sequence ID" value="NZ_JAUSSU010000005.1"/>
</dbReference>
<evidence type="ECO:0000256" key="2">
    <source>
        <dbReference type="ARBA" id="ARBA00022448"/>
    </source>
</evidence>
<proteinExistence type="inferred from homology"/>
<keyword evidence="4 6" id="KW-0067">ATP-binding</keyword>
<name>A0ABT9U0Q9_PAEHA</name>
<dbReference type="EMBL" id="JAUSSU010000005">
    <property type="protein sequence ID" value="MDQ0113221.1"/>
    <property type="molecule type" value="Genomic_DNA"/>
</dbReference>
<keyword evidence="3" id="KW-0547">Nucleotide-binding</keyword>
<dbReference type="SUPFAM" id="SSF52540">
    <property type="entry name" value="P-loop containing nucleoside triphosphate hydrolases"/>
    <property type="match status" value="1"/>
</dbReference>
<dbReference type="InterPro" id="IPR027417">
    <property type="entry name" value="P-loop_NTPase"/>
</dbReference>
<reference evidence="6 7" key="1">
    <citation type="submission" date="2023-07" db="EMBL/GenBank/DDBJ databases">
        <title>Sorghum-associated microbial communities from plants grown in Nebraska, USA.</title>
        <authorList>
            <person name="Schachtman D."/>
        </authorList>
    </citation>
    <scope>NUCLEOTIDE SEQUENCE [LARGE SCALE GENOMIC DNA]</scope>
    <source>
        <strain evidence="6 7">CC482</strain>
    </source>
</reference>
<feature type="domain" description="ABC transporter" evidence="5">
    <location>
        <begin position="44"/>
        <end position="272"/>
    </location>
</feature>
<dbReference type="PANTHER" id="PTHR43335">
    <property type="entry name" value="ABC TRANSPORTER, ATP-BINDING PROTEIN"/>
    <property type="match status" value="1"/>
</dbReference>
<dbReference type="PROSITE" id="PS50893">
    <property type="entry name" value="ABC_TRANSPORTER_2"/>
    <property type="match status" value="1"/>
</dbReference>
<sequence length="282" mass="31548">MPRRRMRMILPASPWKCSTRQCSTRQCSTTAANTVDLGRTMPMFEVNDLTKVYPGGRGIQGLNLTVHSGEVVALLGPNGAGKTTALQAMAGWLGTDRGKACWNGASVADRPDLTRPHMGLMIGEPSPYLYLTGYDYLRCYHKLYPGVDEARIRQTLELVGMLKQRDLKIKKYSTGMKQRIELASVLLHRPKLLLLDEPFSGMDIEGRREIAMMLRGLVADSGMSVIVSSHQVHDIEDWITHASIIYEGRHVHTAGIVQIRESFATVEGYYLHHLAQERSRAE</sequence>
<evidence type="ECO:0000256" key="1">
    <source>
        <dbReference type="ARBA" id="ARBA00005417"/>
    </source>
</evidence>
<dbReference type="Gene3D" id="3.40.50.300">
    <property type="entry name" value="P-loop containing nucleotide triphosphate hydrolases"/>
    <property type="match status" value="1"/>
</dbReference>
<dbReference type="GO" id="GO:0005524">
    <property type="term" value="F:ATP binding"/>
    <property type="evidence" value="ECO:0007669"/>
    <property type="project" value="UniProtKB-KW"/>
</dbReference>
<dbReference type="InterPro" id="IPR003593">
    <property type="entry name" value="AAA+_ATPase"/>
</dbReference>
<evidence type="ECO:0000259" key="5">
    <source>
        <dbReference type="PROSITE" id="PS50893"/>
    </source>
</evidence>
<comment type="caution">
    <text evidence="6">The sequence shown here is derived from an EMBL/GenBank/DDBJ whole genome shotgun (WGS) entry which is preliminary data.</text>
</comment>
<keyword evidence="7" id="KW-1185">Reference proteome</keyword>
<dbReference type="Proteomes" id="UP001229346">
    <property type="component" value="Unassembled WGS sequence"/>
</dbReference>
<gene>
    <name evidence="6" type="ORF">J2T15_002662</name>
</gene>
<evidence type="ECO:0000313" key="7">
    <source>
        <dbReference type="Proteomes" id="UP001229346"/>
    </source>
</evidence>
<evidence type="ECO:0000256" key="4">
    <source>
        <dbReference type="ARBA" id="ARBA00022840"/>
    </source>
</evidence>
<protein>
    <submittedName>
        <fullName evidence="6">ABC-2 type transport system ATP-binding protein</fullName>
    </submittedName>
</protein>
<keyword evidence="2" id="KW-0813">Transport</keyword>
<comment type="similarity">
    <text evidence="1">Belongs to the ABC transporter superfamily.</text>
</comment>
<dbReference type="InterPro" id="IPR003439">
    <property type="entry name" value="ABC_transporter-like_ATP-bd"/>
</dbReference>